<reference evidence="1 2" key="1">
    <citation type="journal article" date="2012" name="J. Bacteriol.">
        <title>Genome Sequence of the Fish Pathogen Flavobacterium columnare ATCC 49512.</title>
        <authorList>
            <person name="Tekedar H.C."/>
            <person name="Karsi A."/>
            <person name="Gillaspy A.F."/>
            <person name="Dyer D.W."/>
            <person name="Benton N.R."/>
            <person name="Zaitshik J."/>
            <person name="Vamenta S."/>
            <person name="Banes M.M."/>
            <person name="Gulsoy N."/>
            <person name="Aboko-Cole M."/>
            <person name="Waldbieser G.C."/>
            <person name="Lawrence M.L."/>
        </authorList>
    </citation>
    <scope>NUCLEOTIDE SEQUENCE [LARGE SCALE GENOMIC DNA]</scope>
    <source>
        <strain evidence="2">ATCC 49512 / CIP 103533 / TG 44/87</strain>
    </source>
</reference>
<dbReference type="EMBL" id="CP003222">
    <property type="protein sequence ID" value="AEW86104.1"/>
    <property type="molecule type" value="Genomic_DNA"/>
</dbReference>
<dbReference type="GeneID" id="60759459"/>
<protein>
    <submittedName>
        <fullName evidence="1">Uncharacterized protein</fullName>
    </submittedName>
</protein>
<dbReference type="HOGENOM" id="CLU_2464520_0_0_10"/>
<organism evidence="1 2">
    <name type="scientific">Flavobacterium columnare (strain ATCC 49512 / CIP 103533 / TG 44/87)</name>
    <dbReference type="NCBI Taxonomy" id="1041826"/>
    <lineage>
        <taxon>Bacteria</taxon>
        <taxon>Pseudomonadati</taxon>
        <taxon>Bacteroidota</taxon>
        <taxon>Flavobacteriia</taxon>
        <taxon>Flavobacteriales</taxon>
        <taxon>Flavobacteriaceae</taxon>
        <taxon>Flavobacterium</taxon>
    </lineage>
</organism>
<accession>G8X4Q6</accession>
<dbReference type="Proteomes" id="UP000005638">
    <property type="component" value="Chromosome"/>
</dbReference>
<sequence>MSVDSKNTMKKRELTTLKRIEIIQRSSSLLMCFFNKGFRSFDAFKAVIQNYYPEIPESKIFDFWHFRNVSEEICDKIELVFELLFNRS</sequence>
<keyword evidence="2" id="KW-1185">Reference proteome</keyword>
<evidence type="ECO:0000313" key="1">
    <source>
        <dbReference type="EMBL" id="AEW86104.1"/>
    </source>
</evidence>
<dbReference type="AlphaFoldDB" id="G8X4Q6"/>
<name>G8X4Q6_FLACA</name>
<dbReference type="KEGG" id="fco:FCOL_06415"/>
<dbReference type="RefSeq" id="WP_014165379.1">
    <property type="nucleotide sequence ID" value="NC_016510.2"/>
</dbReference>
<evidence type="ECO:0000313" key="2">
    <source>
        <dbReference type="Proteomes" id="UP000005638"/>
    </source>
</evidence>
<gene>
    <name evidence="1" type="ordered locus">FCOL_06415</name>
</gene>
<proteinExistence type="predicted"/>